<sequence length="325" mass="36776">MNHIATNTPTRYEVMQGLCLLGVLVGELVYLRRGGQNTSGCVRLCPTWGMAHDRYVRLFPSVRNIVRCYATIMSARSAVLTGTAAACVLGIPFLGNTSNLKTIYLTLPGKMKPSARYQWGAHVTYTARVLPECDIVYEHGVRVTSIARTFLDLVVLESEEMAVSFIEAAFYLKRASKTQITRELMRMPALHGKPRALRLVAATRENSESLYETKARLMVEYADLDCVESIETQVPVRCGGTTYRIDMVINKFLGVEIDGRCKTRNNPHALINERVREKRIQNQGYIIIRYHPDELTSTFLTDITRILTNHTANKRRKAKNRKSET</sequence>
<protein>
    <recommendedName>
        <fullName evidence="3">DUF559 domain-containing protein</fullName>
    </recommendedName>
</protein>
<gene>
    <name evidence="1" type="ORF">CMUST_06485</name>
</gene>
<dbReference type="Gene3D" id="3.40.960.10">
    <property type="entry name" value="VSR Endonuclease"/>
    <property type="match status" value="1"/>
</dbReference>
<accession>A0A0G3H3H8</accession>
<evidence type="ECO:0000313" key="1">
    <source>
        <dbReference type="EMBL" id="AKK05632.1"/>
    </source>
</evidence>
<dbReference type="Proteomes" id="UP000035199">
    <property type="component" value="Chromosome"/>
</dbReference>
<dbReference type="KEGG" id="cmv:CMUST_06485"/>
<organism evidence="1 2">
    <name type="scientific">Corynebacterium mustelae</name>
    <dbReference type="NCBI Taxonomy" id="571915"/>
    <lineage>
        <taxon>Bacteria</taxon>
        <taxon>Bacillati</taxon>
        <taxon>Actinomycetota</taxon>
        <taxon>Actinomycetes</taxon>
        <taxon>Mycobacteriales</taxon>
        <taxon>Corynebacteriaceae</taxon>
        <taxon>Corynebacterium</taxon>
    </lineage>
</organism>
<dbReference type="PATRIC" id="fig|571915.4.peg.1378"/>
<dbReference type="EMBL" id="CP011542">
    <property type="protein sequence ID" value="AKK05632.1"/>
    <property type="molecule type" value="Genomic_DNA"/>
</dbReference>
<keyword evidence="2" id="KW-1185">Reference proteome</keyword>
<reference evidence="1 2" key="1">
    <citation type="journal article" date="2015" name="Genome Announc.">
        <title>Complete Genome Sequence of the Type Strain Corynebacterium mustelae DSM 45274, Isolated from Various Tissues of a Male Ferret with Lethal Sepsis.</title>
        <authorList>
            <person name="Ruckert C."/>
            <person name="Eimer J."/>
            <person name="Winkler A."/>
            <person name="Tauch A."/>
        </authorList>
    </citation>
    <scope>NUCLEOTIDE SEQUENCE [LARGE SCALE GENOMIC DNA]</scope>
    <source>
        <strain evidence="1 2">DSM 45274</strain>
    </source>
</reference>
<proteinExistence type="predicted"/>
<evidence type="ECO:0008006" key="3">
    <source>
        <dbReference type="Google" id="ProtNLM"/>
    </source>
</evidence>
<dbReference type="RefSeq" id="WP_047261808.1">
    <property type="nucleotide sequence ID" value="NZ_CP011542.1"/>
</dbReference>
<reference evidence="2" key="2">
    <citation type="submission" date="2015-05" db="EMBL/GenBank/DDBJ databases">
        <title>Complete genome sequence of Corynebacterium mustelae DSM 45274, isolated from various tissues of a male ferret with lethal sepsis.</title>
        <authorList>
            <person name="Ruckert C."/>
            <person name="Albersmeier A."/>
            <person name="Winkler A."/>
            <person name="Tauch A."/>
        </authorList>
    </citation>
    <scope>NUCLEOTIDE SEQUENCE [LARGE SCALE GENOMIC DNA]</scope>
    <source>
        <strain evidence="2">DSM 45274</strain>
    </source>
</reference>
<name>A0A0G3H3H8_9CORY</name>
<dbReference type="AlphaFoldDB" id="A0A0G3H3H8"/>
<evidence type="ECO:0000313" key="2">
    <source>
        <dbReference type="Proteomes" id="UP000035199"/>
    </source>
</evidence>
<dbReference type="OrthoDB" id="3173471at2"/>
<dbReference type="STRING" id="571915.CMUST_06485"/>